<name>A0ABS5UBF5_9BACT</name>
<dbReference type="InterPro" id="IPR009910">
    <property type="entry name" value="DUF1450"/>
</dbReference>
<dbReference type="EMBL" id="JAHDYS010000015">
    <property type="protein sequence ID" value="MBT1073016.1"/>
    <property type="molecule type" value="Genomic_DNA"/>
</dbReference>
<protein>
    <submittedName>
        <fullName evidence="1">DUF1450 domain-containing protein</fullName>
    </submittedName>
</protein>
<gene>
    <name evidence="1" type="ORF">KJB30_14575</name>
</gene>
<keyword evidence="2" id="KW-1185">Reference proteome</keyword>
<evidence type="ECO:0000313" key="2">
    <source>
        <dbReference type="Proteomes" id="UP000784128"/>
    </source>
</evidence>
<reference evidence="1 2" key="1">
    <citation type="submission" date="2021-05" db="EMBL/GenBank/DDBJ databases">
        <title>The draft genome of Geobacter chapellei DSM 13688.</title>
        <authorList>
            <person name="Xu Z."/>
            <person name="Masuda Y."/>
            <person name="Itoh H."/>
            <person name="Senoo K."/>
        </authorList>
    </citation>
    <scope>NUCLEOTIDE SEQUENCE [LARGE SCALE GENOMIC DNA]</scope>
    <source>
        <strain evidence="1 2">DSM 13688</strain>
    </source>
</reference>
<evidence type="ECO:0000313" key="1">
    <source>
        <dbReference type="EMBL" id="MBT1073016.1"/>
    </source>
</evidence>
<organism evidence="1 2">
    <name type="scientific">Pelotalea chapellei</name>
    <dbReference type="NCBI Taxonomy" id="44671"/>
    <lineage>
        <taxon>Bacteria</taxon>
        <taxon>Pseudomonadati</taxon>
        <taxon>Thermodesulfobacteriota</taxon>
        <taxon>Desulfuromonadia</taxon>
        <taxon>Geobacterales</taxon>
        <taxon>Geobacteraceae</taxon>
        <taxon>Pelotalea</taxon>
    </lineage>
</organism>
<dbReference type="Proteomes" id="UP000784128">
    <property type="component" value="Unassembled WGS sequence"/>
</dbReference>
<dbReference type="Pfam" id="PF07293">
    <property type="entry name" value="DUF1450"/>
    <property type="match status" value="1"/>
</dbReference>
<sequence length="72" mass="8447">MKIRFCEHTKGKGKVYRRLKEEFPELNIKVKECIKQCSLCRETPMATVDKVKIVGRDSDDLYEKIIKAINKC</sequence>
<comment type="caution">
    <text evidence="1">The sequence shown here is derived from an EMBL/GenBank/DDBJ whole genome shotgun (WGS) entry which is preliminary data.</text>
</comment>
<dbReference type="RefSeq" id="WP_214300617.1">
    <property type="nucleotide sequence ID" value="NZ_JAHDYS010000015.1"/>
</dbReference>
<accession>A0ABS5UBF5</accession>
<proteinExistence type="predicted"/>